<dbReference type="PROSITE" id="PS50157">
    <property type="entry name" value="ZINC_FINGER_C2H2_2"/>
    <property type="match status" value="1"/>
</dbReference>
<feature type="region of interest" description="Disordered" evidence="2">
    <location>
        <begin position="575"/>
        <end position="596"/>
    </location>
</feature>
<evidence type="ECO:0000256" key="1">
    <source>
        <dbReference type="PROSITE-ProRule" id="PRU00042"/>
    </source>
</evidence>
<dbReference type="EMBL" id="CDMZ01002830">
    <property type="protein sequence ID" value="CEM44048.1"/>
    <property type="molecule type" value="Genomic_DNA"/>
</dbReference>
<name>A0A0G4HIZ2_9ALVE</name>
<gene>
    <name evidence="5" type="ORF">Cvel_28011</name>
</gene>
<evidence type="ECO:0000256" key="2">
    <source>
        <dbReference type="SAM" id="MobiDB-lite"/>
    </source>
</evidence>
<feature type="compositionally biased region" description="Basic and acidic residues" evidence="2">
    <location>
        <begin position="576"/>
        <end position="596"/>
    </location>
</feature>
<dbReference type="PANTHER" id="PTHR47027:SF20">
    <property type="entry name" value="REVERSE TRANSCRIPTASE-LIKE PROTEIN WITH RNA-DIRECTED DNA POLYMERASE DOMAIN"/>
    <property type="match status" value="1"/>
</dbReference>
<feature type="domain" description="Reverse transcriptase" evidence="4">
    <location>
        <begin position="50"/>
        <end position="345"/>
    </location>
</feature>
<sequence length="655" mass="74347">MDRIPSRAEVREAVKRLPNGKAAGADSIVAEQLKAGGEAMISRLLDVFRAVWKERGVPKAFRDAVMVPVPKKGDRLLCDNWRGIALLIVAGKVLAKIMGGRIQKRNKKKIGESQAGFREGRGTIDMLFTARQIMEKARERQIRLFWLFVDLTKAFDTVNRVALRALLLKVGIPPLLTDIIMSFMQDMEACVEVNGERTEPFAVENGVRQGCVIGPLLFLILFEAVVQEALQGWDGGVEVEVDFAEPFTSKKAGRSAFKISVTDLKFADDLAAPETRERRMQEFAHRLQAACDRWGLKISIKKTEMMVQPGRGEEKHTGEPRQSTIAIKGQPLQEVEQFRYLGCVMSNDGSLNGEIYHRIQKAGMVWGKLQGEVWKRAGLTTKTKMHMFRGAVLPALLYGAETWAARKDQIGKLESWCMARVRQVTNQPRQERTPDAALRRAFGLRTIESTIRLARLRWLGHVGRMGGERLPRQLLFGHLQGERPLGRPLLRWSDCVLSDFRLLEINEAEWQTLASHRGRWRALIQDGVKKVEERAAEEKEKKREVRKGQRDGDAKCEACGRTFSTPRGLRIHTSKAHKDLAPRQPEQPKKAVKEKKGSWVQGCQVKEILRKYKQGRGWRYKVAWHGWQSTSHEAASLMRKHALPEVEEFEKKCSC</sequence>
<dbReference type="CDD" id="cd01650">
    <property type="entry name" value="RT_nLTR_like"/>
    <property type="match status" value="1"/>
</dbReference>
<evidence type="ECO:0000259" key="3">
    <source>
        <dbReference type="PROSITE" id="PS50157"/>
    </source>
</evidence>
<evidence type="ECO:0000313" key="5">
    <source>
        <dbReference type="EMBL" id="CEM44048.1"/>
    </source>
</evidence>
<evidence type="ECO:0008006" key="6">
    <source>
        <dbReference type="Google" id="ProtNLM"/>
    </source>
</evidence>
<dbReference type="PROSITE" id="PS50878">
    <property type="entry name" value="RT_POL"/>
    <property type="match status" value="1"/>
</dbReference>
<dbReference type="PROSITE" id="PS00028">
    <property type="entry name" value="ZINC_FINGER_C2H2_1"/>
    <property type="match status" value="1"/>
</dbReference>
<dbReference type="VEuPathDB" id="CryptoDB:Cvel_28011"/>
<organism evidence="5">
    <name type="scientific">Chromera velia CCMP2878</name>
    <dbReference type="NCBI Taxonomy" id="1169474"/>
    <lineage>
        <taxon>Eukaryota</taxon>
        <taxon>Sar</taxon>
        <taxon>Alveolata</taxon>
        <taxon>Colpodellida</taxon>
        <taxon>Chromeraceae</taxon>
        <taxon>Chromera</taxon>
    </lineage>
</organism>
<keyword evidence="1" id="KW-0863">Zinc-finger</keyword>
<feature type="domain" description="C2H2-type" evidence="3">
    <location>
        <begin position="554"/>
        <end position="582"/>
    </location>
</feature>
<dbReference type="GO" id="GO:0008270">
    <property type="term" value="F:zinc ion binding"/>
    <property type="evidence" value="ECO:0007669"/>
    <property type="project" value="UniProtKB-KW"/>
</dbReference>
<dbReference type="AlphaFoldDB" id="A0A0G4HIZ2"/>
<keyword evidence="1" id="KW-0862">Zinc</keyword>
<dbReference type="PANTHER" id="PTHR47027">
    <property type="entry name" value="REVERSE TRANSCRIPTASE DOMAIN-CONTAINING PROTEIN"/>
    <property type="match status" value="1"/>
</dbReference>
<dbReference type="InterPro" id="IPR013087">
    <property type="entry name" value="Znf_C2H2_type"/>
</dbReference>
<evidence type="ECO:0000259" key="4">
    <source>
        <dbReference type="PROSITE" id="PS50878"/>
    </source>
</evidence>
<keyword evidence="1" id="KW-0479">Metal-binding</keyword>
<dbReference type="Pfam" id="PF00078">
    <property type="entry name" value="RVT_1"/>
    <property type="match status" value="1"/>
</dbReference>
<dbReference type="InterPro" id="IPR000477">
    <property type="entry name" value="RT_dom"/>
</dbReference>
<protein>
    <recommendedName>
        <fullName evidence="6">C2H2-type domain-containing protein</fullName>
    </recommendedName>
</protein>
<reference evidence="5" key="1">
    <citation type="submission" date="2014-11" db="EMBL/GenBank/DDBJ databases">
        <authorList>
            <person name="Otto D Thomas"/>
            <person name="Naeem Raeece"/>
        </authorList>
    </citation>
    <scope>NUCLEOTIDE SEQUENCE</scope>
</reference>
<accession>A0A0G4HIZ2</accession>
<dbReference type="PhylomeDB" id="A0A0G4HIZ2"/>
<proteinExistence type="predicted"/>